<keyword evidence="3" id="KW-0255">Endonuclease</keyword>
<keyword evidence="4" id="KW-1185">Reference proteome</keyword>
<dbReference type="Proteomes" id="UP000664417">
    <property type="component" value="Unassembled WGS sequence"/>
</dbReference>
<dbReference type="RefSeq" id="WP_207862793.1">
    <property type="nucleotide sequence ID" value="NZ_JAFREP010000043.1"/>
</dbReference>
<protein>
    <submittedName>
        <fullName evidence="3">Endonuclease/exonuclease/phosphatase family protein</fullName>
    </submittedName>
</protein>
<comment type="caution">
    <text evidence="3">The sequence shown here is derived from an EMBL/GenBank/DDBJ whole genome shotgun (WGS) entry which is preliminary data.</text>
</comment>
<keyword evidence="1" id="KW-0732">Signal</keyword>
<accession>A0A8J7QA92</accession>
<sequence>MKPSRFSFNATLVFLFWFLFSMTGALHAQTQQLKVMTFNIWVGGTRVDFNQIIEAVRVADADIVGVQENGGNLARLADALGFYTQSRNQIISRYPIIADLPGGALIQVDGSAVAVYNVHLTPYPYGPYDLRDGASVADVLANEQSRHMNEMASLFTEIENRMAAGTPVFLTGDFNVPSHLDWTAEVADRHFGYTVDWPVSKRLEAMGVHDAFRRANPDVRNRPGYTWTPGYPPPVLEHDEKHDRIDFVYYAGDRLALQGAQTLGHDANNSNTDIAVTPWGSDHRAVVATFTLRHATDVPRVVPQKATFESGDTVTVDFSGAAGNATDWVGLFQAGTPNGPGNSLAWLYTDGTQSGTAGIREGRLQFDALPLGNYEMRLFFNDGYDQVAGADFRVVAPTPAGVVAEHALYGVNQPIRVTYAGGSGDPRDWIDLENTDGTRLAWRYTDSAESRGSVTFAEGLDQAGVYQLHLYCCDAFTQIGAADRIEVTAAPTLFLETSLQAAEQPIVVLFLNGSGNSRDWVGLYRKNASDRRFLTWQYTAGLRHGSLSFAGLAAGEYEARFFFANSYLREARIAFTVNN</sequence>
<dbReference type="Gene3D" id="3.60.10.10">
    <property type="entry name" value="Endonuclease/exonuclease/phosphatase"/>
    <property type="match status" value="1"/>
</dbReference>
<dbReference type="AlphaFoldDB" id="A0A8J7QA92"/>
<dbReference type="GO" id="GO:0004519">
    <property type="term" value="F:endonuclease activity"/>
    <property type="evidence" value="ECO:0007669"/>
    <property type="project" value="UniProtKB-KW"/>
</dbReference>
<dbReference type="Pfam" id="PF03372">
    <property type="entry name" value="Exo_endo_phos"/>
    <property type="match status" value="1"/>
</dbReference>
<evidence type="ECO:0000259" key="2">
    <source>
        <dbReference type="Pfam" id="PF03372"/>
    </source>
</evidence>
<feature type="signal peptide" evidence="1">
    <location>
        <begin position="1"/>
        <end position="28"/>
    </location>
</feature>
<reference evidence="3" key="1">
    <citation type="submission" date="2021-03" db="EMBL/GenBank/DDBJ databases">
        <authorList>
            <person name="Wang G."/>
        </authorList>
    </citation>
    <scope>NUCLEOTIDE SEQUENCE</scope>
    <source>
        <strain evidence="3">KCTC 12899</strain>
    </source>
</reference>
<name>A0A8J7QA92_9BACT</name>
<proteinExistence type="predicted"/>
<dbReference type="SUPFAM" id="SSF56219">
    <property type="entry name" value="DNase I-like"/>
    <property type="match status" value="1"/>
</dbReference>
<dbReference type="PANTHER" id="PTHR41349:SF1">
    <property type="entry name" value="PROTEIN CBG08683"/>
    <property type="match status" value="1"/>
</dbReference>
<evidence type="ECO:0000256" key="1">
    <source>
        <dbReference type="SAM" id="SignalP"/>
    </source>
</evidence>
<dbReference type="EMBL" id="JAFREP010000043">
    <property type="protein sequence ID" value="MBO1322822.1"/>
    <property type="molecule type" value="Genomic_DNA"/>
</dbReference>
<dbReference type="PANTHER" id="PTHR41349">
    <property type="match status" value="1"/>
</dbReference>
<dbReference type="InterPro" id="IPR036691">
    <property type="entry name" value="Endo/exonu/phosph_ase_sf"/>
</dbReference>
<feature type="chain" id="PRO_5035232759" evidence="1">
    <location>
        <begin position="29"/>
        <end position="579"/>
    </location>
</feature>
<evidence type="ECO:0000313" key="3">
    <source>
        <dbReference type="EMBL" id="MBO1322822.1"/>
    </source>
</evidence>
<organism evidence="3 4">
    <name type="scientific">Acanthopleuribacter pedis</name>
    <dbReference type="NCBI Taxonomy" id="442870"/>
    <lineage>
        <taxon>Bacteria</taxon>
        <taxon>Pseudomonadati</taxon>
        <taxon>Acidobacteriota</taxon>
        <taxon>Holophagae</taxon>
        <taxon>Acanthopleuribacterales</taxon>
        <taxon>Acanthopleuribacteraceae</taxon>
        <taxon>Acanthopleuribacter</taxon>
    </lineage>
</organism>
<gene>
    <name evidence="3" type="ORF">J3U88_30425</name>
</gene>
<dbReference type="InterPro" id="IPR005135">
    <property type="entry name" value="Endo/exonuclease/phosphatase"/>
</dbReference>
<evidence type="ECO:0000313" key="4">
    <source>
        <dbReference type="Proteomes" id="UP000664417"/>
    </source>
</evidence>
<keyword evidence="3" id="KW-0540">Nuclease</keyword>
<keyword evidence="3" id="KW-0378">Hydrolase</keyword>
<feature type="domain" description="Endonuclease/exonuclease/phosphatase" evidence="2">
    <location>
        <begin position="36"/>
        <end position="283"/>
    </location>
</feature>